<dbReference type="InterPro" id="IPR015813">
    <property type="entry name" value="Pyrv/PenolPyrv_kinase-like_dom"/>
</dbReference>
<dbReference type="Gene3D" id="3.20.20.60">
    <property type="entry name" value="Phosphoenolpyruvate-binding domains"/>
    <property type="match status" value="1"/>
</dbReference>
<evidence type="ECO:0000256" key="1">
    <source>
        <dbReference type="ARBA" id="ARBA00004997"/>
    </source>
</evidence>
<dbReference type="GO" id="GO:0030955">
    <property type="term" value="F:potassium ion binding"/>
    <property type="evidence" value="ECO:0007669"/>
    <property type="project" value="UniProtKB-UniRule"/>
</dbReference>
<dbReference type="PRINTS" id="PR01050">
    <property type="entry name" value="PYRUVTKNASE"/>
</dbReference>
<dbReference type="Gene3D" id="3.40.1380.20">
    <property type="entry name" value="Pyruvate kinase, C-terminal domain"/>
    <property type="match status" value="1"/>
</dbReference>
<dbReference type="GO" id="GO:0005524">
    <property type="term" value="F:ATP binding"/>
    <property type="evidence" value="ECO:0007669"/>
    <property type="project" value="UniProtKB-KW"/>
</dbReference>
<keyword evidence="17" id="KW-1185">Reference proteome</keyword>
<comment type="pathway">
    <text evidence="1 13">Carbohydrate degradation; glycolysis; pyruvate from D-glyceraldehyde 3-phosphate: step 5/5.</text>
</comment>
<proteinExistence type="inferred from homology"/>
<dbReference type="InterPro" id="IPR001697">
    <property type="entry name" value="Pyr_Knase"/>
</dbReference>
<dbReference type="GO" id="GO:0004743">
    <property type="term" value="F:pyruvate kinase activity"/>
    <property type="evidence" value="ECO:0007669"/>
    <property type="project" value="UniProtKB-UniRule"/>
</dbReference>
<keyword evidence="11 16" id="KW-0670">Pyruvate</keyword>
<evidence type="ECO:0000256" key="5">
    <source>
        <dbReference type="ARBA" id="ARBA00022723"/>
    </source>
</evidence>
<dbReference type="NCBIfam" id="TIGR01064">
    <property type="entry name" value="pyruv_kin"/>
    <property type="match status" value="1"/>
</dbReference>
<feature type="domain" description="Pyruvate kinase barrel" evidence="14">
    <location>
        <begin position="15"/>
        <end position="341"/>
    </location>
</feature>
<dbReference type="InterPro" id="IPR015806">
    <property type="entry name" value="Pyrv_Knase_insert_dom_sf"/>
</dbReference>
<evidence type="ECO:0000313" key="16">
    <source>
        <dbReference type="EMBL" id="QDT16934.1"/>
    </source>
</evidence>
<dbReference type="Proteomes" id="UP000318741">
    <property type="component" value="Chromosome"/>
</dbReference>
<evidence type="ECO:0000256" key="7">
    <source>
        <dbReference type="ARBA" id="ARBA00022777"/>
    </source>
</evidence>
<name>A0A517PC24_9PLAN</name>
<evidence type="ECO:0000313" key="17">
    <source>
        <dbReference type="Proteomes" id="UP000318741"/>
    </source>
</evidence>
<protein>
    <recommendedName>
        <fullName evidence="3 12">Pyruvate kinase</fullName>
        <ecNumber evidence="3 12">2.7.1.40</ecNumber>
    </recommendedName>
</protein>
<evidence type="ECO:0000256" key="8">
    <source>
        <dbReference type="ARBA" id="ARBA00022840"/>
    </source>
</evidence>
<dbReference type="FunFam" id="2.40.33.10:FF:000001">
    <property type="entry name" value="Pyruvate kinase"/>
    <property type="match status" value="1"/>
</dbReference>
<dbReference type="InterPro" id="IPR015793">
    <property type="entry name" value="Pyrv_Knase_brl"/>
</dbReference>
<evidence type="ECO:0000256" key="13">
    <source>
        <dbReference type="RuleBase" id="RU000504"/>
    </source>
</evidence>
<evidence type="ECO:0000256" key="2">
    <source>
        <dbReference type="ARBA" id="ARBA00008663"/>
    </source>
</evidence>
<keyword evidence="8" id="KW-0067">ATP-binding</keyword>
<keyword evidence="7 13" id="KW-0418">Kinase</keyword>
<dbReference type="Pfam" id="PF00224">
    <property type="entry name" value="PK"/>
    <property type="match status" value="1"/>
</dbReference>
<dbReference type="PANTHER" id="PTHR11817">
    <property type="entry name" value="PYRUVATE KINASE"/>
    <property type="match status" value="1"/>
</dbReference>
<evidence type="ECO:0000256" key="11">
    <source>
        <dbReference type="ARBA" id="ARBA00023317"/>
    </source>
</evidence>
<evidence type="ECO:0000256" key="4">
    <source>
        <dbReference type="ARBA" id="ARBA00022679"/>
    </source>
</evidence>
<dbReference type="InterPro" id="IPR011037">
    <property type="entry name" value="Pyrv_Knase-like_insert_dom_sf"/>
</dbReference>
<dbReference type="GO" id="GO:0000287">
    <property type="term" value="F:magnesium ion binding"/>
    <property type="evidence" value="ECO:0007669"/>
    <property type="project" value="UniProtKB-UniRule"/>
</dbReference>
<dbReference type="SUPFAM" id="SSF52935">
    <property type="entry name" value="PK C-terminal domain-like"/>
    <property type="match status" value="1"/>
</dbReference>
<feature type="domain" description="Pyruvate kinase C-terminal" evidence="15">
    <location>
        <begin position="378"/>
        <end position="491"/>
    </location>
</feature>
<comment type="catalytic activity">
    <reaction evidence="13">
        <text>pyruvate + ATP = phosphoenolpyruvate + ADP + H(+)</text>
        <dbReference type="Rhea" id="RHEA:18157"/>
        <dbReference type="ChEBI" id="CHEBI:15361"/>
        <dbReference type="ChEBI" id="CHEBI:15378"/>
        <dbReference type="ChEBI" id="CHEBI:30616"/>
        <dbReference type="ChEBI" id="CHEBI:58702"/>
        <dbReference type="ChEBI" id="CHEBI:456216"/>
        <dbReference type="EC" id="2.7.1.40"/>
    </reaction>
</comment>
<dbReference type="GO" id="GO:0016301">
    <property type="term" value="F:kinase activity"/>
    <property type="evidence" value="ECO:0007669"/>
    <property type="project" value="UniProtKB-KW"/>
</dbReference>
<keyword evidence="10 13" id="KW-0324">Glycolysis</keyword>
<dbReference type="NCBIfam" id="NF004978">
    <property type="entry name" value="PRK06354.1"/>
    <property type="match status" value="1"/>
</dbReference>
<dbReference type="Gene3D" id="2.40.33.10">
    <property type="entry name" value="PK beta-barrel domain-like"/>
    <property type="match status" value="1"/>
</dbReference>
<dbReference type="AlphaFoldDB" id="A0A517PC24"/>
<gene>
    <name evidence="16" type="primary">pyk</name>
    <name evidence="16" type="ORF">CA12_30440</name>
</gene>
<dbReference type="InterPro" id="IPR036918">
    <property type="entry name" value="Pyrv_Knase_C_sf"/>
</dbReference>
<sequence>MDVSPPTGNEAALVKTKIVATVGPACWSPEGLRSLVLAGVDVFRLNFAHGEHARLAEVVAEVRRISADLDRPVALLGDLSGPKIRLGELPDEGLECGLGETFKFAREAVETDPRTLTCTYEPLIDDLRVGDRVLLADGTVAMRVTSVKEQGGLPVLVECTVEQPGLIRSKQGINLPGVTLSTPSLTEKDRDDLAFAVRQGLDYVGLSFVRKASDITELRSAIADHEAKCPPQIVAKIEKLEAVAELEKIIAETDAVMVARGDLGVEADIARVPVLQKRIIRLCNHHRVPVITATQMLDSMQESERPTRAEATDVANAVLDGSDAVMLSGETAIGAHPRGAVRMMSRIAVEAESDPDFHAAGLRADADEGRHHAHPITEAVTEGSVAAAVQLGAKLIVVATHSGKSALAVSAKRSPIPILALTDQADAARRMALYFGVTPVRTDAVAGDPREVLAFVVNWGRKHDVLHAGDRIVLVGTSKWSAKGHDLMLVHQIA</sequence>
<reference evidence="16 17" key="1">
    <citation type="submission" date="2019-02" db="EMBL/GenBank/DDBJ databases">
        <title>Deep-cultivation of Planctomycetes and their phenomic and genomic characterization uncovers novel biology.</title>
        <authorList>
            <person name="Wiegand S."/>
            <person name="Jogler M."/>
            <person name="Boedeker C."/>
            <person name="Pinto D."/>
            <person name="Vollmers J."/>
            <person name="Rivas-Marin E."/>
            <person name="Kohn T."/>
            <person name="Peeters S.H."/>
            <person name="Heuer A."/>
            <person name="Rast P."/>
            <person name="Oberbeckmann S."/>
            <person name="Bunk B."/>
            <person name="Jeske O."/>
            <person name="Meyerdierks A."/>
            <person name="Storesund J.E."/>
            <person name="Kallscheuer N."/>
            <person name="Luecker S."/>
            <person name="Lage O.M."/>
            <person name="Pohl T."/>
            <person name="Merkel B.J."/>
            <person name="Hornburger P."/>
            <person name="Mueller R.-W."/>
            <person name="Bruemmer F."/>
            <person name="Labrenz M."/>
            <person name="Spormann A.M."/>
            <person name="Op den Camp H."/>
            <person name="Overmann J."/>
            <person name="Amann R."/>
            <person name="Jetten M.S.M."/>
            <person name="Mascher T."/>
            <person name="Medema M.H."/>
            <person name="Devos D.P."/>
            <person name="Kaster A.-K."/>
            <person name="Ovreas L."/>
            <person name="Rohde M."/>
            <person name="Galperin M.Y."/>
            <person name="Jogler C."/>
        </authorList>
    </citation>
    <scope>NUCLEOTIDE SEQUENCE [LARGE SCALE GENOMIC DNA]</scope>
    <source>
        <strain evidence="16 17">CA12</strain>
    </source>
</reference>
<organism evidence="16 17">
    <name type="scientific">Alienimonas californiensis</name>
    <dbReference type="NCBI Taxonomy" id="2527989"/>
    <lineage>
        <taxon>Bacteria</taxon>
        <taxon>Pseudomonadati</taxon>
        <taxon>Planctomycetota</taxon>
        <taxon>Planctomycetia</taxon>
        <taxon>Planctomycetales</taxon>
        <taxon>Planctomycetaceae</taxon>
        <taxon>Alienimonas</taxon>
    </lineage>
</organism>
<dbReference type="UniPathway" id="UPA00109">
    <property type="reaction ID" value="UER00188"/>
</dbReference>
<dbReference type="RefSeq" id="WP_145359850.1">
    <property type="nucleotide sequence ID" value="NZ_CP036265.1"/>
</dbReference>
<comment type="similarity">
    <text evidence="2 13">Belongs to the pyruvate kinase family.</text>
</comment>
<keyword evidence="4 13" id="KW-0808">Transferase</keyword>
<keyword evidence="5" id="KW-0479">Metal-binding</keyword>
<dbReference type="InterPro" id="IPR040442">
    <property type="entry name" value="Pyrv_kinase-like_dom_sf"/>
</dbReference>
<dbReference type="SUPFAM" id="SSF51621">
    <property type="entry name" value="Phosphoenolpyruvate/pyruvate domain"/>
    <property type="match status" value="1"/>
</dbReference>
<keyword evidence="6" id="KW-0547">Nucleotide-binding</keyword>
<evidence type="ECO:0000256" key="10">
    <source>
        <dbReference type="ARBA" id="ARBA00023152"/>
    </source>
</evidence>
<dbReference type="InterPro" id="IPR015795">
    <property type="entry name" value="Pyrv_Knase_C"/>
</dbReference>
<dbReference type="NCBIfam" id="NF004491">
    <property type="entry name" value="PRK05826.1"/>
    <property type="match status" value="1"/>
</dbReference>
<dbReference type="KEGG" id="acaf:CA12_30440"/>
<evidence type="ECO:0000256" key="12">
    <source>
        <dbReference type="NCBIfam" id="TIGR01064"/>
    </source>
</evidence>
<dbReference type="Pfam" id="PF02887">
    <property type="entry name" value="PK_C"/>
    <property type="match status" value="1"/>
</dbReference>
<keyword evidence="9 13" id="KW-0460">Magnesium</keyword>
<evidence type="ECO:0000256" key="9">
    <source>
        <dbReference type="ARBA" id="ARBA00022842"/>
    </source>
</evidence>
<evidence type="ECO:0000256" key="6">
    <source>
        <dbReference type="ARBA" id="ARBA00022741"/>
    </source>
</evidence>
<dbReference type="EC" id="2.7.1.40" evidence="3 12"/>
<evidence type="ECO:0000259" key="14">
    <source>
        <dbReference type="Pfam" id="PF00224"/>
    </source>
</evidence>
<dbReference type="SUPFAM" id="SSF50800">
    <property type="entry name" value="PK beta-barrel domain-like"/>
    <property type="match status" value="1"/>
</dbReference>
<evidence type="ECO:0000256" key="3">
    <source>
        <dbReference type="ARBA" id="ARBA00012142"/>
    </source>
</evidence>
<accession>A0A517PC24</accession>
<dbReference type="EMBL" id="CP036265">
    <property type="protein sequence ID" value="QDT16934.1"/>
    <property type="molecule type" value="Genomic_DNA"/>
</dbReference>
<evidence type="ECO:0000259" key="15">
    <source>
        <dbReference type="Pfam" id="PF02887"/>
    </source>
</evidence>
<dbReference type="OrthoDB" id="9812123at2"/>